<dbReference type="OrthoDB" id="2151789at2759"/>
<keyword evidence="2" id="KW-1185">Reference proteome</keyword>
<comment type="caution">
    <text evidence="1">The sequence shown here is derived from an EMBL/GenBank/DDBJ whole genome shotgun (WGS) entry which is preliminary data.</text>
</comment>
<dbReference type="Proteomes" id="UP000624404">
    <property type="component" value="Unassembled WGS sequence"/>
</dbReference>
<accession>A0A8H2VP86</accession>
<protein>
    <submittedName>
        <fullName evidence="1">086d2f16-decd-4831-96cc-108f93ae92f2</fullName>
    </submittedName>
</protein>
<evidence type="ECO:0000313" key="2">
    <source>
        <dbReference type="Proteomes" id="UP000624404"/>
    </source>
</evidence>
<reference evidence="1" key="1">
    <citation type="submission" date="2020-10" db="EMBL/GenBank/DDBJ databases">
        <authorList>
            <person name="Kusch S."/>
        </authorList>
    </citation>
    <scope>NUCLEOTIDE SEQUENCE</scope>
    <source>
        <strain evidence="1">SwB9</strain>
    </source>
</reference>
<proteinExistence type="predicted"/>
<organism evidence="1 2">
    <name type="scientific">Sclerotinia trifoliorum</name>
    <dbReference type="NCBI Taxonomy" id="28548"/>
    <lineage>
        <taxon>Eukaryota</taxon>
        <taxon>Fungi</taxon>
        <taxon>Dikarya</taxon>
        <taxon>Ascomycota</taxon>
        <taxon>Pezizomycotina</taxon>
        <taxon>Leotiomycetes</taxon>
        <taxon>Helotiales</taxon>
        <taxon>Sclerotiniaceae</taxon>
        <taxon>Sclerotinia</taxon>
    </lineage>
</organism>
<sequence length="111" mass="12258">MAFTLQTIPPSLVAASEARGGWTTVTDRVSPADDEIVLDAVKSIADQFEILGASRNSNLPYLYMNDCYADQNPLAQYPTTNIRTSKEVAAKYDPTEVFQLLQKDGFLPSRL</sequence>
<gene>
    <name evidence="1" type="ORF">SCLTRI_LOCUS1959</name>
</gene>
<dbReference type="AlphaFoldDB" id="A0A8H2VP86"/>
<name>A0A8H2VP86_9HELO</name>
<dbReference type="EMBL" id="CAJHIA010000007">
    <property type="protein sequence ID" value="CAD6442168.1"/>
    <property type="molecule type" value="Genomic_DNA"/>
</dbReference>
<evidence type="ECO:0000313" key="1">
    <source>
        <dbReference type="EMBL" id="CAD6442168.1"/>
    </source>
</evidence>